<dbReference type="OrthoDB" id="269173at2759"/>
<dbReference type="JaponicusDB" id="SJAG_00085"/>
<evidence type="ECO:0000256" key="3">
    <source>
        <dbReference type="ARBA" id="ARBA00022989"/>
    </source>
</evidence>
<dbReference type="RefSeq" id="XP_002171383.1">
    <property type="nucleotide sequence ID" value="XM_002171347.1"/>
</dbReference>
<evidence type="ECO:0000256" key="4">
    <source>
        <dbReference type="ARBA" id="ARBA00023136"/>
    </source>
</evidence>
<dbReference type="VEuPathDB" id="FungiDB:SJAG_00085"/>
<dbReference type="PANTHER" id="PTHR43461">
    <property type="entry name" value="TRANSMEMBRANE PROTEIN 256"/>
    <property type="match status" value="1"/>
</dbReference>
<evidence type="ECO:0000313" key="7">
    <source>
        <dbReference type="Proteomes" id="UP000001744"/>
    </source>
</evidence>
<feature type="transmembrane region" description="Helical" evidence="5">
    <location>
        <begin position="44"/>
        <end position="60"/>
    </location>
</feature>
<comment type="subcellular location">
    <subcellularLocation>
        <location evidence="1">Membrane</location>
        <topology evidence="1">Multi-pass membrane protein</topology>
    </subcellularLocation>
</comment>
<organism evidence="6 7">
    <name type="scientific">Schizosaccharomyces japonicus (strain yFS275 / FY16936)</name>
    <name type="common">Fission yeast</name>
    <dbReference type="NCBI Taxonomy" id="402676"/>
    <lineage>
        <taxon>Eukaryota</taxon>
        <taxon>Fungi</taxon>
        <taxon>Dikarya</taxon>
        <taxon>Ascomycota</taxon>
        <taxon>Taphrinomycotina</taxon>
        <taxon>Schizosaccharomycetes</taxon>
        <taxon>Schizosaccharomycetales</taxon>
        <taxon>Schizosaccharomycetaceae</taxon>
        <taxon>Schizosaccharomyces</taxon>
    </lineage>
</organism>
<dbReference type="eggNOG" id="KOG3472">
    <property type="taxonomic scope" value="Eukaryota"/>
</dbReference>
<dbReference type="GeneID" id="7051035"/>
<gene>
    <name evidence="6" type="ORF">SJAG_00085</name>
</gene>
<evidence type="ECO:0000256" key="5">
    <source>
        <dbReference type="SAM" id="Phobius"/>
    </source>
</evidence>
<keyword evidence="3 5" id="KW-1133">Transmembrane helix</keyword>
<keyword evidence="7" id="KW-1185">Reference proteome</keyword>
<keyword evidence="4 5" id="KW-0472">Membrane</keyword>
<proteinExistence type="predicted"/>
<dbReference type="OMA" id="VEYQFYH"/>
<feature type="transmembrane region" description="Helical" evidence="5">
    <location>
        <begin position="66"/>
        <end position="86"/>
    </location>
</feature>
<feature type="transmembrane region" description="Helical" evidence="5">
    <location>
        <begin position="6"/>
        <end position="23"/>
    </location>
</feature>
<dbReference type="EMBL" id="KE651166">
    <property type="protein sequence ID" value="EEB05090.1"/>
    <property type="molecule type" value="Genomic_DNA"/>
</dbReference>
<dbReference type="InterPro" id="IPR006696">
    <property type="entry name" value="DUF423"/>
</dbReference>
<dbReference type="HOGENOM" id="CLU_096548_0_2_1"/>
<dbReference type="Pfam" id="PF04241">
    <property type="entry name" value="DUF423"/>
    <property type="match status" value="1"/>
</dbReference>
<keyword evidence="2 5" id="KW-0812">Transmembrane</keyword>
<reference evidence="6 7" key="1">
    <citation type="journal article" date="2011" name="Science">
        <title>Comparative functional genomics of the fission yeasts.</title>
        <authorList>
            <person name="Rhind N."/>
            <person name="Chen Z."/>
            <person name="Yassour M."/>
            <person name="Thompson D.A."/>
            <person name="Haas B.J."/>
            <person name="Habib N."/>
            <person name="Wapinski I."/>
            <person name="Roy S."/>
            <person name="Lin M.F."/>
            <person name="Heiman D.I."/>
            <person name="Young S.K."/>
            <person name="Furuya K."/>
            <person name="Guo Y."/>
            <person name="Pidoux A."/>
            <person name="Chen H.M."/>
            <person name="Robbertse B."/>
            <person name="Goldberg J.M."/>
            <person name="Aoki K."/>
            <person name="Bayne E.H."/>
            <person name="Berlin A.M."/>
            <person name="Desjardins C.A."/>
            <person name="Dobbs E."/>
            <person name="Dukaj L."/>
            <person name="Fan L."/>
            <person name="FitzGerald M.G."/>
            <person name="French C."/>
            <person name="Gujja S."/>
            <person name="Hansen K."/>
            <person name="Keifenheim D."/>
            <person name="Levin J.Z."/>
            <person name="Mosher R.A."/>
            <person name="Mueller C.A."/>
            <person name="Pfiffner J."/>
            <person name="Priest M."/>
            <person name="Russ C."/>
            <person name="Smialowska A."/>
            <person name="Swoboda P."/>
            <person name="Sykes S.M."/>
            <person name="Vaughn M."/>
            <person name="Vengrova S."/>
            <person name="Yoder R."/>
            <person name="Zeng Q."/>
            <person name="Allshire R."/>
            <person name="Baulcombe D."/>
            <person name="Birren B.W."/>
            <person name="Brown W."/>
            <person name="Ekwall K."/>
            <person name="Kellis M."/>
            <person name="Leatherwood J."/>
            <person name="Levin H."/>
            <person name="Margalit H."/>
            <person name="Martienssen R."/>
            <person name="Nieduszynski C.A."/>
            <person name="Spatafora J.W."/>
            <person name="Friedman N."/>
            <person name="Dalgaard J.Z."/>
            <person name="Baumann P."/>
            <person name="Niki H."/>
            <person name="Regev A."/>
            <person name="Nusbaum C."/>
        </authorList>
    </citation>
    <scope>NUCLEOTIDE SEQUENCE [LARGE SCALE GENOMIC DNA]</scope>
    <source>
        <strain evidence="7">yFS275 / FY16936</strain>
    </source>
</reference>
<dbReference type="AlphaFoldDB" id="B6JUY6"/>
<evidence type="ECO:0000256" key="1">
    <source>
        <dbReference type="ARBA" id="ARBA00004141"/>
    </source>
</evidence>
<dbReference type="Proteomes" id="UP000001744">
    <property type="component" value="Unassembled WGS sequence"/>
</dbReference>
<dbReference type="PANTHER" id="PTHR43461:SF1">
    <property type="entry name" value="TRANSMEMBRANE PROTEIN 256"/>
    <property type="match status" value="1"/>
</dbReference>
<name>B6JUY6_SCHJY</name>
<evidence type="ECO:0000313" key="6">
    <source>
        <dbReference type="EMBL" id="EEB05090.1"/>
    </source>
</evidence>
<sequence length="119" mass="12811">MVSLWNTASLMGLFGVGLGAYGAHGLTKRVKDPHLLKSWSTASYYLMFHAAALMAISLHPKYSQRWSAPLIATGCTMFSGSIFGLVLLPKHFASIRRVLGPVTPLGGLTMMAGWATMLV</sequence>
<accession>B6JUY6</accession>
<evidence type="ECO:0000256" key="2">
    <source>
        <dbReference type="ARBA" id="ARBA00022692"/>
    </source>
</evidence>
<feature type="transmembrane region" description="Helical" evidence="5">
    <location>
        <begin position="98"/>
        <end position="117"/>
    </location>
</feature>
<protein>
    <submittedName>
        <fullName evidence="6">DUF423 protein</fullName>
    </submittedName>
</protein>
<dbReference type="GO" id="GO:0016020">
    <property type="term" value="C:membrane"/>
    <property type="evidence" value="ECO:0000318"/>
    <property type="project" value="GO_Central"/>
</dbReference>